<proteinExistence type="predicted"/>
<dbReference type="Proteomes" id="UP000474175">
    <property type="component" value="Unassembled WGS sequence"/>
</dbReference>
<keyword evidence="2" id="KW-1185">Reference proteome</keyword>
<evidence type="ECO:0000313" key="2">
    <source>
        <dbReference type="Proteomes" id="UP000474175"/>
    </source>
</evidence>
<dbReference type="EMBL" id="JAAFZH010000001">
    <property type="protein sequence ID" value="NDU94135.1"/>
    <property type="molecule type" value="Genomic_DNA"/>
</dbReference>
<dbReference type="RefSeq" id="WP_163943402.1">
    <property type="nucleotide sequence ID" value="NZ_JAAFZH010000001.1"/>
</dbReference>
<comment type="caution">
    <text evidence="1">The sequence shown here is derived from an EMBL/GenBank/DDBJ whole genome shotgun (WGS) entry which is preliminary data.</text>
</comment>
<sequence>MKLYLSKESADFTFTEQAKKYYSLCIRSRIDTYGSPPPAGTSIRGNADVESMTIKHVGFSDSTLHIMLGD</sequence>
<organism evidence="1 2">
    <name type="scientific">Spirosoma terrae</name>
    <dbReference type="NCBI Taxonomy" id="1968276"/>
    <lineage>
        <taxon>Bacteria</taxon>
        <taxon>Pseudomonadati</taxon>
        <taxon>Bacteroidota</taxon>
        <taxon>Cytophagia</taxon>
        <taxon>Cytophagales</taxon>
        <taxon>Cytophagaceae</taxon>
        <taxon>Spirosoma</taxon>
    </lineage>
</organism>
<protein>
    <submittedName>
        <fullName evidence="1">Uncharacterized protein</fullName>
    </submittedName>
</protein>
<evidence type="ECO:0000313" key="1">
    <source>
        <dbReference type="EMBL" id="NDU94135.1"/>
    </source>
</evidence>
<gene>
    <name evidence="1" type="ORF">GK108_04560</name>
</gene>
<accession>A0A6L9L0U3</accession>
<name>A0A6L9L0U3_9BACT</name>
<dbReference type="AlphaFoldDB" id="A0A6L9L0U3"/>
<reference evidence="1 2" key="1">
    <citation type="submission" date="2020-02" db="EMBL/GenBank/DDBJ databases">
        <title>Draft genome sequence of two Spirosoma agri KCTC 52727 and Spirosoma terrae KCTC 52035.</title>
        <authorList>
            <person name="Rojas J."/>
            <person name="Ambika Manirajan B."/>
            <person name="Suarez C."/>
            <person name="Ratering S."/>
            <person name="Schnell S."/>
        </authorList>
    </citation>
    <scope>NUCLEOTIDE SEQUENCE [LARGE SCALE GENOMIC DNA]</scope>
    <source>
        <strain evidence="1 2">KCTC 52035</strain>
    </source>
</reference>